<keyword evidence="1" id="KW-0812">Transmembrane</keyword>
<feature type="transmembrane region" description="Helical" evidence="1">
    <location>
        <begin position="94"/>
        <end position="115"/>
    </location>
</feature>
<proteinExistence type="predicted"/>
<sequence length="319" mass="36572">MLTTKKLTIIIGLPLVLAFITRFVFGVDNLSSLYAVMSVSFLLLVPFGVGALTIYLSDTSKVRSISYRVFMPWVPILAFLVLTLLFNIEGVACWIMILPVFLAAATCGGLAAGYFKLRRKDSEKIYISLLVLLPFVISPAEQFIGVIPGKYEAYTYIDIKAGKQKIWNNVTRVREIKAEQDKGWLTRTLGFPRPVRAELNYNGVGAYRKAIFEKGLVFHERVLSYEDNRRMVFSIKANPYEIPSTTMDKHVVIGGDYFDVLNGTYVLQQLNKDTFRLHLYSHFKLTTTFNFYASWWAGWIMKDIQNNILQVVKQRTEWR</sequence>
<keyword evidence="1" id="KW-0472">Membrane</keyword>
<accession>A0A926NLL4</accession>
<dbReference type="EMBL" id="JACWMX010000001">
    <property type="protein sequence ID" value="MBD1391906.1"/>
    <property type="molecule type" value="Genomic_DNA"/>
</dbReference>
<keyword evidence="1" id="KW-1133">Transmembrane helix</keyword>
<dbReference type="Proteomes" id="UP000619078">
    <property type="component" value="Unassembled WGS sequence"/>
</dbReference>
<evidence type="ECO:0000313" key="3">
    <source>
        <dbReference type="Proteomes" id="UP000619078"/>
    </source>
</evidence>
<feature type="transmembrane region" description="Helical" evidence="1">
    <location>
        <begin position="7"/>
        <end position="27"/>
    </location>
</feature>
<name>A0A926NLL4_9SPHI</name>
<feature type="transmembrane region" description="Helical" evidence="1">
    <location>
        <begin position="33"/>
        <end position="57"/>
    </location>
</feature>
<organism evidence="2 3">
    <name type="scientific">Mucilaginibacter glaciei</name>
    <dbReference type="NCBI Taxonomy" id="2772109"/>
    <lineage>
        <taxon>Bacteria</taxon>
        <taxon>Pseudomonadati</taxon>
        <taxon>Bacteroidota</taxon>
        <taxon>Sphingobacteriia</taxon>
        <taxon>Sphingobacteriales</taxon>
        <taxon>Sphingobacteriaceae</taxon>
        <taxon>Mucilaginibacter</taxon>
    </lineage>
</organism>
<feature type="transmembrane region" description="Helical" evidence="1">
    <location>
        <begin position="69"/>
        <end position="88"/>
    </location>
</feature>
<gene>
    <name evidence="2" type="ORF">IDJ76_02220</name>
</gene>
<protein>
    <recommendedName>
        <fullName evidence="4">SRPBCC family protein</fullName>
    </recommendedName>
</protein>
<reference evidence="2" key="1">
    <citation type="submission" date="2020-09" db="EMBL/GenBank/DDBJ databases">
        <title>Novel species of Mucilaginibacter isolated from a glacier on the Tibetan Plateau.</title>
        <authorList>
            <person name="Liu Q."/>
            <person name="Xin Y.-H."/>
        </authorList>
    </citation>
    <scope>NUCLEOTIDE SEQUENCE</scope>
    <source>
        <strain evidence="2">ZB1P21</strain>
    </source>
</reference>
<feature type="transmembrane region" description="Helical" evidence="1">
    <location>
        <begin position="127"/>
        <end position="147"/>
    </location>
</feature>
<comment type="caution">
    <text evidence="2">The sequence shown here is derived from an EMBL/GenBank/DDBJ whole genome shotgun (WGS) entry which is preliminary data.</text>
</comment>
<evidence type="ECO:0008006" key="4">
    <source>
        <dbReference type="Google" id="ProtNLM"/>
    </source>
</evidence>
<dbReference type="AlphaFoldDB" id="A0A926NLL4"/>
<evidence type="ECO:0000256" key="1">
    <source>
        <dbReference type="SAM" id="Phobius"/>
    </source>
</evidence>
<evidence type="ECO:0000313" key="2">
    <source>
        <dbReference type="EMBL" id="MBD1391906.1"/>
    </source>
</evidence>
<dbReference type="SUPFAM" id="SSF55961">
    <property type="entry name" value="Bet v1-like"/>
    <property type="match status" value="1"/>
</dbReference>
<keyword evidence="3" id="KW-1185">Reference proteome</keyword>